<sequence length="859" mass="94272">MDQNLVRKCLVILSMMAMIGVSTAAYAGSPWRQGSATFYGDETASATMGGACGYGNLWDSGYGAATTALSTTLFNDGYSCGQCFQIKCVSSPNCYYGAPATVVTATNICPPNWGQNSNNGGWCNPPRAHFDLTKPAFMKIANWKAGIIPVSYRRVACKRTGGIRFKFEGNGYWLLVYVMNVGGTGDIKTMAVKGSRTNWISMSHNWGASYQAFSSLYGQSLSFRITSYTTRETIYLWNSAPASWSSGVSSTKENGRSLQSPTGLNLARRRPHRVSYCCSKTRDELPPPTGQVQSVVFYTDEISPFLVSFSFGRFHLCSSMKLVIATMSPFPVFTLQLSSSAEQIAGLHHRKVKNFSAEPPRPHPTKPPDPPDPPDLTSPPVASTSAILSSSNPPLSSAPEKHTSLIRKRTPARTVISGSPLTCSTWSNEPYLHGHPLSARQNQCKSPTRTEFFGPPPRDSPAKRIRLQIHLISHRGAFIELKNIFMSSSSLLLLIFSPQQQTRTILQSISKMATTTPLYFPSISLILVIFFSFLLSHVEGSTSTTTTTNTQEPLSESSRLLDLILRDYTLNSLKNQHYSIKTGVLRRIHLPSNYSGIKLDAVRFRCGSLRRYGAQIQEFHIGVGATLEPCGERLVVVRQILGPNWSDIYYKNYDLSGYKLVSPVLGLLAYNALNDVVLGNNVTSSYQISLLLDGAKDPSTVDFGNVSRPSMVVERTFLNKPMCVTFSLDGKVTFAGEVKPFVCAVKTNGHFGLVVTDDPKSEGGGENEMKKEKIGRWRSVVGGLVGSVTVGVVLLGLVVAAAIVTAKKRRRRAKREEMERKAYEEEALRVVTMVGHSRVFVASSTRTMPGYMEHECVPN</sequence>
<dbReference type="PRINTS" id="PR01225">
    <property type="entry name" value="EXPANSNFAMLY"/>
</dbReference>
<comment type="subcellular location">
    <subcellularLocation>
        <location evidence="1">Membrane</location>
        <topology evidence="1">Peripheral membrane protein</topology>
    </subcellularLocation>
    <subcellularLocation>
        <location evidence="2">Secreted</location>
        <location evidence="2">Cell wall</location>
    </subcellularLocation>
</comment>
<keyword evidence="10" id="KW-1133">Transmembrane helix</keyword>
<evidence type="ECO:0000313" key="15">
    <source>
        <dbReference type="Proteomes" id="UP000029120"/>
    </source>
</evidence>
<dbReference type="InterPro" id="IPR009009">
    <property type="entry name" value="RlpA-like_DPBB"/>
</dbReference>
<dbReference type="GO" id="GO:0009664">
    <property type="term" value="P:plant-type cell wall organization"/>
    <property type="evidence" value="ECO:0007669"/>
    <property type="project" value="InterPro"/>
</dbReference>
<dbReference type="Proteomes" id="UP000029120">
    <property type="component" value="Chromosome 2"/>
</dbReference>
<feature type="region of interest" description="Disordered" evidence="9">
    <location>
        <begin position="437"/>
        <end position="459"/>
    </location>
</feature>
<feature type="transmembrane region" description="Helical" evidence="10">
    <location>
        <begin position="780"/>
        <end position="806"/>
    </location>
</feature>
<evidence type="ECO:0000256" key="7">
    <source>
        <dbReference type="ARBA" id="ARBA00023136"/>
    </source>
</evidence>
<evidence type="ECO:0008006" key="16">
    <source>
        <dbReference type="Google" id="ProtNLM"/>
    </source>
</evidence>
<dbReference type="PANTHER" id="PTHR31867">
    <property type="entry name" value="EXPANSIN-A15"/>
    <property type="match status" value="1"/>
</dbReference>
<proteinExistence type="inferred from homology"/>
<evidence type="ECO:0000256" key="1">
    <source>
        <dbReference type="ARBA" id="ARBA00004170"/>
    </source>
</evidence>
<evidence type="ECO:0000313" key="14">
    <source>
        <dbReference type="EMBL" id="KFK40553.1"/>
    </source>
</evidence>
<evidence type="ECO:0000256" key="8">
    <source>
        <dbReference type="ARBA" id="ARBA00023316"/>
    </source>
</evidence>
<keyword evidence="7 10" id="KW-0472">Membrane</keyword>
<dbReference type="PROSITE" id="PS50843">
    <property type="entry name" value="EXPANSIN_CBD"/>
    <property type="match status" value="1"/>
</dbReference>
<dbReference type="SMART" id="SM00837">
    <property type="entry name" value="DPBB_1"/>
    <property type="match status" value="1"/>
</dbReference>
<feature type="chain" id="PRO_5001823290" description="Expansin" evidence="11">
    <location>
        <begin position="25"/>
        <end position="859"/>
    </location>
</feature>
<evidence type="ECO:0000256" key="2">
    <source>
        <dbReference type="ARBA" id="ARBA00004191"/>
    </source>
</evidence>
<dbReference type="Pfam" id="PF03330">
    <property type="entry name" value="DPBB_1"/>
    <property type="match status" value="1"/>
</dbReference>
<dbReference type="GO" id="GO:0005576">
    <property type="term" value="C:extracellular region"/>
    <property type="evidence" value="ECO:0007669"/>
    <property type="project" value="InterPro"/>
</dbReference>
<gene>
    <name evidence="14" type="ordered locus">AALP_Aa2g010800</name>
</gene>
<evidence type="ECO:0000259" key="13">
    <source>
        <dbReference type="PROSITE" id="PS50843"/>
    </source>
</evidence>
<dbReference type="Gene3D" id="2.40.40.10">
    <property type="entry name" value="RlpA-like domain"/>
    <property type="match status" value="1"/>
</dbReference>
<keyword evidence="10" id="KW-0812">Transmembrane</keyword>
<protein>
    <recommendedName>
        <fullName evidence="16">Expansin</fullName>
    </recommendedName>
</protein>
<organism evidence="14 15">
    <name type="scientific">Arabis alpina</name>
    <name type="common">Alpine rock-cress</name>
    <dbReference type="NCBI Taxonomy" id="50452"/>
    <lineage>
        <taxon>Eukaryota</taxon>
        <taxon>Viridiplantae</taxon>
        <taxon>Streptophyta</taxon>
        <taxon>Embryophyta</taxon>
        <taxon>Tracheophyta</taxon>
        <taxon>Spermatophyta</taxon>
        <taxon>Magnoliopsida</taxon>
        <taxon>eudicotyledons</taxon>
        <taxon>Gunneridae</taxon>
        <taxon>Pentapetalae</taxon>
        <taxon>rosids</taxon>
        <taxon>malvids</taxon>
        <taxon>Brassicales</taxon>
        <taxon>Brassicaceae</taxon>
        <taxon>Arabideae</taxon>
        <taxon>Arabis</taxon>
    </lineage>
</organism>
<dbReference type="InterPro" id="IPR007112">
    <property type="entry name" value="Expansin/allergen_DPBB_dom"/>
</dbReference>
<dbReference type="InterPro" id="IPR036749">
    <property type="entry name" value="Expansin_CBD_sf"/>
</dbReference>
<dbReference type="Gene3D" id="2.60.40.760">
    <property type="entry name" value="Expansin, cellulose-binding-like domain"/>
    <property type="match status" value="1"/>
</dbReference>
<evidence type="ECO:0000256" key="11">
    <source>
        <dbReference type="SAM" id="SignalP"/>
    </source>
</evidence>
<feature type="region of interest" description="Disordered" evidence="9">
    <location>
        <begin position="354"/>
        <end position="411"/>
    </location>
</feature>
<dbReference type="Gramene" id="KFK40553">
    <property type="protein sequence ID" value="KFK40553"/>
    <property type="gene ID" value="AALP_AA2G010800"/>
</dbReference>
<dbReference type="Pfam" id="PF01357">
    <property type="entry name" value="Expansin_C"/>
    <property type="match status" value="1"/>
</dbReference>
<evidence type="ECO:0000256" key="5">
    <source>
        <dbReference type="ARBA" id="ARBA00022525"/>
    </source>
</evidence>
<feature type="signal peptide" evidence="11">
    <location>
        <begin position="1"/>
        <end position="24"/>
    </location>
</feature>
<evidence type="ECO:0000256" key="9">
    <source>
        <dbReference type="SAM" id="MobiDB-lite"/>
    </source>
</evidence>
<dbReference type="InterPro" id="IPR007118">
    <property type="entry name" value="Expan_Lol_pI"/>
</dbReference>
<feature type="compositionally biased region" description="Pro residues" evidence="9">
    <location>
        <begin position="365"/>
        <end position="377"/>
    </location>
</feature>
<dbReference type="SUPFAM" id="SSF50685">
    <property type="entry name" value="Barwin-like endoglucanases"/>
    <property type="match status" value="1"/>
</dbReference>
<accession>A0A087HEK1</accession>
<keyword evidence="8" id="KW-0961">Cell wall biogenesis/degradation</keyword>
<dbReference type="InterPro" id="IPR036908">
    <property type="entry name" value="RlpA-like_sf"/>
</dbReference>
<dbReference type="InterPro" id="IPR010605">
    <property type="entry name" value="DUF1191"/>
</dbReference>
<comment type="similarity">
    <text evidence="3">Belongs to the expansin family. Expansin A subfamily.</text>
</comment>
<dbReference type="PROSITE" id="PS50842">
    <property type="entry name" value="EXPANSIN_EG45"/>
    <property type="match status" value="1"/>
</dbReference>
<keyword evidence="15" id="KW-1185">Reference proteome</keyword>
<dbReference type="GO" id="GO:0016020">
    <property type="term" value="C:membrane"/>
    <property type="evidence" value="ECO:0007669"/>
    <property type="project" value="UniProtKB-SubCell"/>
</dbReference>
<dbReference type="SUPFAM" id="SSF49590">
    <property type="entry name" value="PHL pollen allergen"/>
    <property type="match status" value="1"/>
</dbReference>
<dbReference type="InterPro" id="IPR002963">
    <property type="entry name" value="Expansin"/>
</dbReference>
<feature type="domain" description="Expansin-like EG45" evidence="12">
    <location>
        <begin position="49"/>
        <end position="162"/>
    </location>
</feature>
<dbReference type="AlphaFoldDB" id="A0A087HEK1"/>
<dbReference type="CDD" id="cd22274">
    <property type="entry name" value="DPBB_EXPA_N"/>
    <property type="match status" value="1"/>
</dbReference>
<dbReference type="Pfam" id="PF06697">
    <property type="entry name" value="DUF1191"/>
    <property type="match status" value="1"/>
</dbReference>
<evidence type="ECO:0000256" key="10">
    <source>
        <dbReference type="SAM" id="Phobius"/>
    </source>
</evidence>
<keyword evidence="5" id="KW-0964">Secreted</keyword>
<name>A0A087HEK1_ARAAL</name>
<dbReference type="eggNOG" id="ENOG502QPQZ">
    <property type="taxonomic scope" value="Eukaryota"/>
</dbReference>
<evidence type="ECO:0000256" key="6">
    <source>
        <dbReference type="ARBA" id="ARBA00022729"/>
    </source>
</evidence>
<dbReference type="InterPro" id="IPR007117">
    <property type="entry name" value="Expansin_CBD"/>
</dbReference>
<dbReference type="EMBL" id="CM002870">
    <property type="protein sequence ID" value="KFK40553.1"/>
    <property type="molecule type" value="Genomic_DNA"/>
</dbReference>
<feature type="compositionally biased region" description="Low complexity" evidence="9">
    <location>
        <begin position="385"/>
        <end position="398"/>
    </location>
</feature>
<keyword evidence="6 11" id="KW-0732">Signal</keyword>
<dbReference type="OrthoDB" id="1101105at2759"/>
<evidence type="ECO:0000256" key="4">
    <source>
        <dbReference type="ARBA" id="ARBA00022512"/>
    </source>
</evidence>
<evidence type="ECO:0000256" key="3">
    <source>
        <dbReference type="ARBA" id="ARBA00005392"/>
    </source>
</evidence>
<feature type="domain" description="Expansin-like CBD" evidence="13">
    <location>
        <begin position="172"/>
        <end position="252"/>
    </location>
</feature>
<evidence type="ECO:0000259" key="12">
    <source>
        <dbReference type="PROSITE" id="PS50842"/>
    </source>
</evidence>
<dbReference type="PRINTS" id="PR01226">
    <property type="entry name" value="EXPANSIN"/>
</dbReference>
<reference evidence="15" key="1">
    <citation type="journal article" date="2015" name="Nat. Plants">
        <title>Genome expansion of Arabis alpina linked with retrotransposition and reduced symmetric DNA methylation.</title>
        <authorList>
            <person name="Willing E.M."/>
            <person name="Rawat V."/>
            <person name="Mandakova T."/>
            <person name="Maumus F."/>
            <person name="James G.V."/>
            <person name="Nordstroem K.J."/>
            <person name="Becker C."/>
            <person name="Warthmann N."/>
            <person name="Chica C."/>
            <person name="Szarzynska B."/>
            <person name="Zytnicki M."/>
            <person name="Albani M.C."/>
            <person name="Kiefer C."/>
            <person name="Bergonzi S."/>
            <person name="Castaings L."/>
            <person name="Mateos J.L."/>
            <person name="Berns M.C."/>
            <person name="Bujdoso N."/>
            <person name="Piofczyk T."/>
            <person name="de Lorenzo L."/>
            <person name="Barrero-Sicilia C."/>
            <person name="Mateos I."/>
            <person name="Piednoel M."/>
            <person name="Hagmann J."/>
            <person name="Chen-Min-Tao R."/>
            <person name="Iglesias-Fernandez R."/>
            <person name="Schuster S.C."/>
            <person name="Alonso-Blanco C."/>
            <person name="Roudier F."/>
            <person name="Carbonero P."/>
            <person name="Paz-Ares J."/>
            <person name="Davis S.J."/>
            <person name="Pecinka A."/>
            <person name="Quesneville H."/>
            <person name="Colot V."/>
            <person name="Lysak M.A."/>
            <person name="Weigel D."/>
            <person name="Coupland G."/>
            <person name="Schneeberger K."/>
        </authorList>
    </citation>
    <scope>NUCLEOTIDE SEQUENCE [LARGE SCALE GENOMIC DNA]</scope>
    <source>
        <strain evidence="15">cv. Pajares</strain>
    </source>
</reference>
<keyword evidence="4" id="KW-0134">Cell wall</keyword>
<feature type="compositionally biased region" description="Polar residues" evidence="9">
    <location>
        <begin position="439"/>
        <end position="449"/>
    </location>
</feature>
<dbReference type="GO" id="GO:0009653">
    <property type="term" value="P:anatomical structure morphogenesis"/>
    <property type="evidence" value="ECO:0007669"/>
    <property type="project" value="UniProtKB-ARBA"/>
</dbReference>